<dbReference type="Gene3D" id="3.60.10.10">
    <property type="entry name" value="Endonuclease/exonuclease/phosphatase"/>
    <property type="match status" value="1"/>
</dbReference>
<organism evidence="3 4">
    <name type="scientific">Kingdonia uniflora</name>
    <dbReference type="NCBI Taxonomy" id="39325"/>
    <lineage>
        <taxon>Eukaryota</taxon>
        <taxon>Viridiplantae</taxon>
        <taxon>Streptophyta</taxon>
        <taxon>Embryophyta</taxon>
        <taxon>Tracheophyta</taxon>
        <taxon>Spermatophyta</taxon>
        <taxon>Magnoliopsida</taxon>
        <taxon>Ranunculales</taxon>
        <taxon>Circaeasteraceae</taxon>
        <taxon>Kingdonia</taxon>
    </lineage>
</organism>
<proteinExistence type="predicted"/>
<dbReference type="Pfam" id="PF03372">
    <property type="entry name" value="Exo_endo_phos"/>
    <property type="match status" value="1"/>
</dbReference>
<evidence type="ECO:0000313" key="4">
    <source>
        <dbReference type="Proteomes" id="UP000541444"/>
    </source>
</evidence>
<feature type="compositionally biased region" description="Basic and acidic residues" evidence="1">
    <location>
        <begin position="35"/>
        <end position="45"/>
    </location>
</feature>
<dbReference type="PANTHER" id="PTHR33710:SF79">
    <property type="entry name" value="OS06G0205337 PROTEIN"/>
    <property type="match status" value="1"/>
</dbReference>
<protein>
    <recommendedName>
        <fullName evidence="2">Endonuclease/exonuclease/phosphatase domain-containing protein</fullName>
    </recommendedName>
</protein>
<evidence type="ECO:0000313" key="3">
    <source>
        <dbReference type="EMBL" id="KAF6160870.1"/>
    </source>
</evidence>
<dbReference type="Proteomes" id="UP000541444">
    <property type="component" value="Unassembled WGS sequence"/>
</dbReference>
<dbReference type="EMBL" id="JACGCM010001150">
    <property type="protein sequence ID" value="KAF6160870.1"/>
    <property type="molecule type" value="Genomic_DNA"/>
</dbReference>
<dbReference type="PANTHER" id="PTHR33710">
    <property type="entry name" value="BNAC02G09200D PROTEIN"/>
    <property type="match status" value="1"/>
</dbReference>
<dbReference type="SUPFAM" id="SSF56219">
    <property type="entry name" value="DNase I-like"/>
    <property type="match status" value="1"/>
</dbReference>
<comment type="caution">
    <text evidence="3">The sequence shown here is derived from an EMBL/GenBank/DDBJ whole genome shotgun (WGS) entry which is preliminary data.</text>
</comment>
<dbReference type="InterPro" id="IPR005135">
    <property type="entry name" value="Endo/exonuclease/phosphatase"/>
</dbReference>
<dbReference type="GO" id="GO:0003824">
    <property type="term" value="F:catalytic activity"/>
    <property type="evidence" value="ECO:0007669"/>
    <property type="project" value="InterPro"/>
</dbReference>
<feature type="domain" description="Endonuclease/exonuclease/phosphatase" evidence="2">
    <location>
        <begin position="203"/>
        <end position="375"/>
    </location>
</feature>
<accession>A0A7J7N1G6</accession>
<evidence type="ECO:0000256" key="1">
    <source>
        <dbReference type="SAM" id="MobiDB-lite"/>
    </source>
</evidence>
<gene>
    <name evidence="3" type="ORF">GIB67_041924</name>
</gene>
<dbReference type="OrthoDB" id="1001388at2759"/>
<evidence type="ECO:0000259" key="2">
    <source>
        <dbReference type="Pfam" id="PF03372"/>
    </source>
</evidence>
<keyword evidence="4" id="KW-1185">Reference proteome</keyword>
<reference evidence="3 4" key="1">
    <citation type="journal article" date="2020" name="IScience">
        <title>Genome Sequencing of the Endangered Kingdonia uniflora (Circaeasteraceae, Ranunculales) Reveals Potential Mechanisms of Evolutionary Specialization.</title>
        <authorList>
            <person name="Sun Y."/>
            <person name="Deng T."/>
            <person name="Zhang A."/>
            <person name="Moore M.J."/>
            <person name="Landis J.B."/>
            <person name="Lin N."/>
            <person name="Zhang H."/>
            <person name="Zhang X."/>
            <person name="Huang J."/>
            <person name="Zhang X."/>
            <person name="Sun H."/>
            <person name="Wang H."/>
        </authorList>
    </citation>
    <scope>NUCLEOTIDE SEQUENCE [LARGE SCALE GENOMIC DNA]</scope>
    <source>
        <strain evidence="3">TB1705</strain>
        <tissue evidence="3">Leaf</tissue>
    </source>
</reference>
<sequence>MGHRVSGCSTSVEEDNFGIGARIQTPEDSLSQDPTPERGIPERIPRCSIPDFFGPTESGERGVTIANPRYSRKAKGKDMVGPDQTGLQRRPSFTGRPDSEGDMFGAVHWGGGEMFRWTGEGEEDTLAGLVGGRQTRQLFFKEERLTLQVEGRPTEDRRLPVEAKQVWGTTDVRYEERAANNRLGGDDVQADSGQDDLIQIRSSRAVPASGVQGRSGGMCVMWKDNIDIEVVFSNTYIIIILVTSEPADQPWMIYFFYGSPYQREKYESWRLVESTTQGYNDPWLLLGDLNTIFDSEDKLGEKPFRAASCAFAKEATQKAGLIDLGFSGQPFTWNNKRRGGDNIKERLDRCLANADWMFIFPTTKIFHLPALGSDHTLLCLDTLPQYATLARTSSCRFTSSEEGEALAVLGGVKWAREQGLARMKSVYYFITLCFSGGGQGLESLCGVRGRLHEYVIDIQKFLEEETKLKEDEQGQCQACHLYMMEIEKGKKSKKDDRITSCCKMTSYEESAKLLPSFSKVKRPYHISFEDCNTNNVKYLHDDPLVIILKVGQNYLHTLLVDTGSATDILFKRAINVIGLKSLTTTITSFNGLKEYALGEITLPV</sequence>
<feature type="region of interest" description="Disordered" evidence="1">
    <location>
        <begin position="1"/>
        <end position="100"/>
    </location>
</feature>
<name>A0A7J7N1G6_9MAGN</name>
<dbReference type="AlphaFoldDB" id="A0A7J7N1G6"/>
<dbReference type="InterPro" id="IPR036691">
    <property type="entry name" value="Endo/exonu/phosph_ase_sf"/>
</dbReference>